<dbReference type="Gene3D" id="3.30.360.40">
    <property type="entry name" value="YwmB-like"/>
    <property type="match status" value="1"/>
</dbReference>
<gene>
    <name evidence="1" type="ordered locus">Cphy_3734</name>
</gene>
<dbReference type="InterPro" id="IPR014794">
    <property type="entry name" value="DUF1779"/>
</dbReference>
<dbReference type="OrthoDB" id="1986715at2"/>
<dbReference type="KEGG" id="cpy:Cphy_3734"/>
<proteinExistence type="predicted"/>
<reference evidence="2" key="1">
    <citation type="submission" date="2007-11" db="EMBL/GenBank/DDBJ databases">
        <title>Complete genome sequence of Clostridium phytofermentans ISDg.</title>
        <authorList>
            <person name="Leschine S.B."/>
            <person name="Warnick T.A."/>
            <person name="Blanchard J.L."/>
            <person name="Schnell D.J."/>
            <person name="Petit E.L."/>
            <person name="LaTouf W.G."/>
            <person name="Copeland A."/>
            <person name="Lucas S."/>
            <person name="Lapidus A."/>
            <person name="Barry K."/>
            <person name="Glavina del Rio T."/>
            <person name="Dalin E."/>
            <person name="Tice H."/>
            <person name="Pitluck S."/>
            <person name="Kiss H."/>
            <person name="Brettin T."/>
            <person name="Bruce D."/>
            <person name="Detter J.C."/>
            <person name="Han C."/>
            <person name="Kuske C."/>
            <person name="Schmutz J."/>
            <person name="Larimer F."/>
            <person name="Land M."/>
            <person name="Hauser L."/>
            <person name="Kyrpides N."/>
            <person name="Kim E.A."/>
            <person name="Richardson P."/>
        </authorList>
    </citation>
    <scope>NUCLEOTIDE SEQUENCE [LARGE SCALE GENOMIC DNA]</scope>
    <source>
        <strain evidence="2">ATCC 700394 / DSM 18823 / ISDg</strain>
    </source>
</reference>
<dbReference type="EMBL" id="CP000885">
    <property type="protein sequence ID" value="ABX44081.1"/>
    <property type="molecule type" value="Genomic_DNA"/>
</dbReference>
<keyword evidence="2" id="KW-1185">Reference proteome</keyword>
<dbReference type="Proteomes" id="UP000000370">
    <property type="component" value="Chromosome"/>
</dbReference>
<dbReference type="Pfam" id="PF08680">
    <property type="entry name" value="DUF1779"/>
    <property type="match status" value="1"/>
</dbReference>
<dbReference type="HOGENOM" id="CLU_972200_0_0_9"/>
<dbReference type="SUPFAM" id="SSF143842">
    <property type="entry name" value="YwmB-like"/>
    <property type="match status" value="1"/>
</dbReference>
<evidence type="ECO:0000313" key="1">
    <source>
        <dbReference type="EMBL" id="ABX44081.1"/>
    </source>
</evidence>
<evidence type="ECO:0000313" key="2">
    <source>
        <dbReference type="Proteomes" id="UP000000370"/>
    </source>
</evidence>
<protein>
    <recommendedName>
        <fullName evidence="3">TATA-box binding</fullName>
    </recommendedName>
</protein>
<dbReference type="InterPro" id="IPR036209">
    <property type="entry name" value="YwmB-like_sf"/>
</dbReference>
<dbReference type="RefSeq" id="WP_012201729.1">
    <property type="nucleotide sequence ID" value="NC_010001.1"/>
</dbReference>
<organism evidence="1 2">
    <name type="scientific">Lachnoclostridium phytofermentans (strain ATCC 700394 / DSM 18823 / ISDg)</name>
    <name type="common">Clostridium phytofermentans</name>
    <dbReference type="NCBI Taxonomy" id="357809"/>
    <lineage>
        <taxon>Bacteria</taxon>
        <taxon>Bacillati</taxon>
        <taxon>Bacillota</taxon>
        <taxon>Clostridia</taxon>
        <taxon>Lachnospirales</taxon>
        <taxon>Lachnospiraceae</taxon>
    </lineage>
</organism>
<dbReference type="STRING" id="357809.Cphy_3734"/>
<name>A9KK90_LACP7</name>
<dbReference type="AlphaFoldDB" id="A9KK90"/>
<accession>A9KK90</accession>
<sequence precursor="true">MRDFQFSYDRKRKHIPILEVLSNKRMRFLFAIVMLLWVAVGAQIITNKVFMKDGDIIGAFMNTNSGLMESTLEVTANYGNQYLTQEDKLSLISYLSNGLGIRFDQQAENNETAERKETVFVREAKRAKTTIKVVTVNGTSSIDAFAQNSEKVSGVTQYVMVRLTIYEDVNNDILEYQKIIKLLFEQLKVAKTNINITMQFSGAFAGNLLLETKNKMADRMIDNLNGTIVYENRQNDLYTIYAYTGLLDEYIKVDGNKINIQVAMNYDEENDTTKIYLATPIISGDW</sequence>
<dbReference type="eggNOG" id="ENOG5030CFT">
    <property type="taxonomic scope" value="Bacteria"/>
</dbReference>
<evidence type="ECO:0008006" key="3">
    <source>
        <dbReference type="Google" id="ProtNLM"/>
    </source>
</evidence>